<dbReference type="EMBL" id="BMXL01000002">
    <property type="protein sequence ID" value="GHD16866.1"/>
    <property type="molecule type" value="Genomic_DNA"/>
</dbReference>
<sequence length="184" mass="20009">MSKRRYITCARAYTAPMVKTLYLVLSGAPAPEGAPELVRALQADGYEVVCLSTPTGVRFHDTTELERLTGERVRVEYRMPGTGSPLPPADVVLAAPLTFNSTNKFADGHADNFALGLLCEMVGYGVPTIVVPHCKPQLAAHPAFQRSLDTLAAIPAVTLLYDHDAPYESRMPTWAEVLQTLRAL</sequence>
<keyword evidence="3" id="KW-1185">Reference proteome</keyword>
<dbReference type="AlphaFoldDB" id="A0A918X7H7"/>
<evidence type="ECO:0000313" key="2">
    <source>
        <dbReference type="EMBL" id="GHD16866.1"/>
    </source>
</evidence>
<dbReference type="InterPro" id="IPR036551">
    <property type="entry name" value="Flavin_trans-like"/>
</dbReference>
<gene>
    <name evidence="2" type="ORF">GCM10007147_05410</name>
</gene>
<dbReference type="Pfam" id="PF02441">
    <property type="entry name" value="Flavoprotein"/>
    <property type="match status" value="1"/>
</dbReference>
<dbReference type="Gene3D" id="3.40.50.1950">
    <property type="entry name" value="Flavin prenyltransferase-like"/>
    <property type="match status" value="1"/>
</dbReference>
<dbReference type="GO" id="GO:0003824">
    <property type="term" value="F:catalytic activity"/>
    <property type="evidence" value="ECO:0007669"/>
    <property type="project" value="InterPro"/>
</dbReference>
<dbReference type="SUPFAM" id="SSF52507">
    <property type="entry name" value="Homo-oligomeric flavin-containing Cys decarboxylases, HFCD"/>
    <property type="match status" value="1"/>
</dbReference>
<comment type="caution">
    <text evidence="2">The sequence shown here is derived from an EMBL/GenBank/DDBJ whole genome shotgun (WGS) entry which is preliminary data.</text>
</comment>
<accession>A0A918X7H7</accession>
<feature type="domain" description="Flavoprotein" evidence="1">
    <location>
        <begin position="20"/>
        <end position="180"/>
    </location>
</feature>
<evidence type="ECO:0000259" key="1">
    <source>
        <dbReference type="Pfam" id="PF02441"/>
    </source>
</evidence>
<reference evidence="2 3" key="1">
    <citation type="journal article" date="2014" name="Int. J. Syst. Evol. Microbiol.">
        <title>Complete genome sequence of Corynebacterium casei LMG S-19264T (=DSM 44701T), isolated from a smear-ripened cheese.</title>
        <authorList>
            <consortium name="US DOE Joint Genome Institute (JGI-PGF)"/>
            <person name="Walter F."/>
            <person name="Albersmeier A."/>
            <person name="Kalinowski J."/>
            <person name="Ruckert C."/>
        </authorList>
    </citation>
    <scope>NUCLEOTIDE SEQUENCE [LARGE SCALE GENOMIC DNA]</scope>
    <source>
        <strain evidence="2 3">KCTC 19473</strain>
    </source>
</reference>
<proteinExistence type="predicted"/>
<organism evidence="2 3">
    <name type="scientific">Nocardiopsis kunsanensis</name>
    <dbReference type="NCBI Taxonomy" id="141693"/>
    <lineage>
        <taxon>Bacteria</taxon>
        <taxon>Bacillati</taxon>
        <taxon>Actinomycetota</taxon>
        <taxon>Actinomycetes</taxon>
        <taxon>Streptosporangiales</taxon>
        <taxon>Nocardiopsidaceae</taxon>
        <taxon>Nocardiopsis</taxon>
    </lineage>
</organism>
<dbReference type="Proteomes" id="UP000654947">
    <property type="component" value="Unassembled WGS sequence"/>
</dbReference>
<dbReference type="InterPro" id="IPR003382">
    <property type="entry name" value="Flavoprotein"/>
</dbReference>
<evidence type="ECO:0000313" key="3">
    <source>
        <dbReference type="Proteomes" id="UP000654947"/>
    </source>
</evidence>
<name>A0A918X7H7_9ACTN</name>
<protein>
    <recommendedName>
        <fullName evidence="1">Flavoprotein domain-containing protein</fullName>
    </recommendedName>
</protein>